<protein>
    <submittedName>
        <fullName evidence="1">Uncharacterized protein</fullName>
    </submittedName>
</protein>
<reference evidence="2" key="1">
    <citation type="journal article" date="2019" name="Int. J. Syst. Evol. Microbiol.">
        <title>The Global Catalogue of Microorganisms (GCM) 10K type strain sequencing project: providing services to taxonomists for standard genome sequencing and annotation.</title>
        <authorList>
            <consortium name="The Broad Institute Genomics Platform"/>
            <consortium name="The Broad Institute Genome Sequencing Center for Infectious Disease"/>
            <person name="Wu L."/>
            <person name="Ma J."/>
        </authorList>
    </citation>
    <scope>NUCLEOTIDE SEQUENCE [LARGE SCALE GENOMIC DNA]</scope>
    <source>
        <strain evidence="2">JCM 4565</strain>
    </source>
</reference>
<dbReference type="EMBL" id="BAAABW010000025">
    <property type="protein sequence ID" value="GAA0362892.1"/>
    <property type="molecule type" value="Genomic_DNA"/>
</dbReference>
<accession>A0ABP3HA70</accession>
<dbReference type="Proteomes" id="UP001500063">
    <property type="component" value="Unassembled WGS sequence"/>
</dbReference>
<organism evidence="1 2">
    <name type="scientific">Streptomyces blastmyceticus</name>
    <dbReference type="NCBI Taxonomy" id="68180"/>
    <lineage>
        <taxon>Bacteria</taxon>
        <taxon>Bacillati</taxon>
        <taxon>Actinomycetota</taxon>
        <taxon>Actinomycetes</taxon>
        <taxon>Kitasatosporales</taxon>
        <taxon>Streptomycetaceae</taxon>
        <taxon>Streptomyces</taxon>
    </lineage>
</organism>
<evidence type="ECO:0000313" key="1">
    <source>
        <dbReference type="EMBL" id="GAA0362892.1"/>
    </source>
</evidence>
<comment type="caution">
    <text evidence="1">The sequence shown here is derived from an EMBL/GenBank/DDBJ whole genome shotgun (WGS) entry which is preliminary data.</text>
</comment>
<evidence type="ECO:0000313" key="2">
    <source>
        <dbReference type="Proteomes" id="UP001500063"/>
    </source>
</evidence>
<gene>
    <name evidence="1" type="ORF">GCM10010319_45740</name>
</gene>
<keyword evidence="2" id="KW-1185">Reference proteome</keyword>
<proteinExistence type="predicted"/>
<dbReference type="RefSeq" id="WP_344120402.1">
    <property type="nucleotide sequence ID" value="NZ_BAAABW010000025.1"/>
</dbReference>
<name>A0ABP3HA70_9ACTN</name>
<sequence>MTETTGAALWTGYRSGALLVDKTTDRLGVSHAFDGEKYTLAGVGSTERWTVPAAAVRLATDEERRTLGLGPRSVD</sequence>